<gene>
    <name evidence="2" type="ORF">G4B88_005850</name>
</gene>
<protein>
    <submittedName>
        <fullName evidence="2">Uncharacterized protein</fullName>
    </submittedName>
</protein>
<comment type="caution">
    <text evidence="2">The sequence shown here is derived from an EMBL/GenBank/DDBJ whole genome shotgun (WGS) entry which is preliminary data.</text>
</comment>
<proteinExistence type="predicted"/>
<name>A0A7J6IA37_CANSA</name>
<dbReference type="Proteomes" id="UP000583929">
    <property type="component" value="Unassembled WGS sequence"/>
</dbReference>
<dbReference type="EMBL" id="JAATIQ010000001">
    <property type="protein sequence ID" value="KAF4404464.1"/>
    <property type="molecule type" value="Genomic_DNA"/>
</dbReference>
<evidence type="ECO:0000313" key="3">
    <source>
        <dbReference type="Proteomes" id="UP000583929"/>
    </source>
</evidence>
<accession>A0A7J6IA37</accession>
<organism evidence="2 3">
    <name type="scientific">Cannabis sativa</name>
    <name type="common">Hemp</name>
    <name type="synonym">Marijuana</name>
    <dbReference type="NCBI Taxonomy" id="3483"/>
    <lineage>
        <taxon>Eukaryota</taxon>
        <taxon>Viridiplantae</taxon>
        <taxon>Streptophyta</taxon>
        <taxon>Embryophyta</taxon>
        <taxon>Tracheophyta</taxon>
        <taxon>Spermatophyta</taxon>
        <taxon>Magnoliopsida</taxon>
        <taxon>eudicotyledons</taxon>
        <taxon>Gunneridae</taxon>
        <taxon>Pentapetalae</taxon>
        <taxon>rosids</taxon>
        <taxon>fabids</taxon>
        <taxon>Rosales</taxon>
        <taxon>Cannabaceae</taxon>
        <taxon>Cannabis</taxon>
    </lineage>
</organism>
<evidence type="ECO:0000313" key="2">
    <source>
        <dbReference type="EMBL" id="KAF4404464.1"/>
    </source>
</evidence>
<reference evidence="2 3" key="1">
    <citation type="journal article" date="2020" name="bioRxiv">
        <title>Sequence and annotation of 42 cannabis genomes reveals extensive copy number variation in cannabinoid synthesis and pathogen resistance genes.</title>
        <authorList>
            <person name="Mckernan K.J."/>
            <person name="Helbert Y."/>
            <person name="Kane L.T."/>
            <person name="Ebling H."/>
            <person name="Zhang L."/>
            <person name="Liu B."/>
            <person name="Eaton Z."/>
            <person name="Mclaughlin S."/>
            <person name="Kingan S."/>
            <person name="Baybayan P."/>
            <person name="Concepcion G."/>
            <person name="Jordan M."/>
            <person name="Riva A."/>
            <person name="Barbazuk W."/>
            <person name="Harkins T."/>
        </authorList>
    </citation>
    <scope>NUCLEOTIDE SEQUENCE [LARGE SCALE GENOMIC DNA]</scope>
    <source>
        <strain evidence="3">cv. Jamaican Lion 4</strain>
        <tissue evidence="2">Leaf</tissue>
    </source>
</reference>
<keyword evidence="3" id="KW-1185">Reference proteome</keyword>
<evidence type="ECO:0000256" key="1">
    <source>
        <dbReference type="SAM" id="MobiDB-lite"/>
    </source>
</evidence>
<dbReference type="AlphaFoldDB" id="A0A7J6IA37"/>
<sequence>MVRSNGGNSGMNTRGNQGIIPGENQGNDIIDNYGNKDNDQMNLESQNDDSVVIVDNKRRRTGKSGGVALFWKDTEDVTLLGFGDNFIDVVVSGSEGVQWRLTGFYDGKESLGCRVD</sequence>
<feature type="region of interest" description="Disordered" evidence="1">
    <location>
        <begin position="1"/>
        <end position="47"/>
    </location>
</feature>